<dbReference type="EMBL" id="JBHSRS010000081">
    <property type="protein sequence ID" value="MFC6282926.1"/>
    <property type="molecule type" value="Genomic_DNA"/>
</dbReference>
<dbReference type="SUPFAM" id="SSF46785">
    <property type="entry name" value="Winged helix' DNA-binding domain"/>
    <property type="match status" value="1"/>
</dbReference>
<dbReference type="PANTHER" id="PTHR30419">
    <property type="entry name" value="HTH-TYPE TRANSCRIPTIONAL REGULATOR YBHD"/>
    <property type="match status" value="1"/>
</dbReference>
<keyword evidence="7" id="KW-1185">Reference proteome</keyword>
<dbReference type="Pfam" id="PF00126">
    <property type="entry name" value="HTH_1"/>
    <property type="match status" value="1"/>
</dbReference>
<dbReference type="Pfam" id="PF03466">
    <property type="entry name" value="LysR_substrate"/>
    <property type="match status" value="1"/>
</dbReference>
<reference evidence="7" key="1">
    <citation type="journal article" date="2019" name="Int. J. Syst. Evol. Microbiol.">
        <title>The Global Catalogue of Microorganisms (GCM) 10K type strain sequencing project: providing services to taxonomists for standard genome sequencing and annotation.</title>
        <authorList>
            <consortium name="The Broad Institute Genomics Platform"/>
            <consortium name="The Broad Institute Genome Sequencing Center for Infectious Disease"/>
            <person name="Wu L."/>
            <person name="Ma J."/>
        </authorList>
    </citation>
    <scope>NUCLEOTIDE SEQUENCE [LARGE SCALE GENOMIC DNA]</scope>
    <source>
        <strain evidence="7">CCUG 39402</strain>
    </source>
</reference>
<feature type="domain" description="HTH lysR-type" evidence="5">
    <location>
        <begin position="13"/>
        <end position="70"/>
    </location>
</feature>
<dbReference type="Proteomes" id="UP001596270">
    <property type="component" value="Unassembled WGS sequence"/>
</dbReference>
<organism evidence="6 7">
    <name type="scientific">Polaromonas aquatica</name>
    <dbReference type="NCBI Taxonomy" id="332657"/>
    <lineage>
        <taxon>Bacteria</taxon>
        <taxon>Pseudomonadati</taxon>
        <taxon>Pseudomonadota</taxon>
        <taxon>Betaproteobacteria</taxon>
        <taxon>Burkholderiales</taxon>
        <taxon>Comamonadaceae</taxon>
        <taxon>Polaromonas</taxon>
    </lineage>
</organism>
<dbReference type="InterPro" id="IPR036390">
    <property type="entry name" value="WH_DNA-bd_sf"/>
</dbReference>
<dbReference type="RefSeq" id="WP_371435313.1">
    <property type="nucleotide sequence ID" value="NZ_JBHSRS010000081.1"/>
</dbReference>
<comment type="similarity">
    <text evidence="1">Belongs to the LysR transcriptional regulatory family.</text>
</comment>
<dbReference type="InterPro" id="IPR036388">
    <property type="entry name" value="WH-like_DNA-bd_sf"/>
</dbReference>
<proteinExistence type="inferred from homology"/>
<evidence type="ECO:0000259" key="5">
    <source>
        <dbReference type="PROSITE" id="PS50931"/>
    </source>
</evidence>
<keyword evidence="2" id="KW-0805">Transcription regulation</keyword>
<sequence length="311" mass="34712">MHQQLNNRLRSKLRLRHMELLDVLGETLNIHQAAPRLSLSQPAASKLLHEIESLYEARFFDRLPRGLRATAAGETAIRWARLCLHNMGESVAEAHLVAGGATGRVRVGVLPVAIPTLFADVLKRAREEVPKLVVTVTEGGNEAMLPALARNELDLVLGRLTPNMDSAFFTSERLYDESVSLVVRKDHPVLRKRKISLKDLGDLEWILQPELAPMRRQLDELLLAQGLPRPNPKLETSSVLLTTMTLMQTDMVAMLPSSVARLYELQGPLKILQVPLPVVLPPVGLVLPFNRMRSPVVSTFIDIVRQTARLQ</sequence>
<evidence type="ECO:0000313" key="7">
    <source>
        <dbReference type="Proteomes" id="UP001596270"/>
    </source>
</evidence>
<keyword evidence="3" id="KW-0238">DNA-binding</keyword>
<dbReference type="InterPro" id="IPR005119">
    <property type="entry name" value="LysR_subst-bd"/>
</dbReference>
<dbReference type="InterPro" id="IPR000847">
    <property type="entry name" value="LysR_HTH_N"/>
</dbReference>
<dbReference type="PANTHER" id="PTHR30419:SF8">
    <property type="entry name" value="NITROGEN ASSIMILATION TRANSCRIPTIONAL ACTIVATOR-RELATED"/>
    <property type="match status" value="1"/>
</dbReference>
<evidence type="ECO:0000256" key="3">
    <source>
        <dbReference type="ARBA" id="ARBA00023125"/>
    </source>
</evidence>
<dbReference type="SUPFAM" id="SSF53850">
    <property type="entry name" value="Periplasmic binding protein-like II"/>
    <property type="match status" value="1"/>
</dbReference>
<name>A0ABW1TZ27_9BURK</name>
<dbReference type="PROSITE" id="PS50931">
    <property type="entry name" value="HTH_LYSR"/>
    <property type="match status" value="1"/>
</dbReference>
<evidence type="ECO:0000313" key="6">
    <source>
        <dbReference type="EMBL" id="MFC6282926.1"/>
    </source>
</evidence>
<evidence type="ECO:0000256" key="1">
    <source>
        <dbReference type="ARBA" id="ARBA00009437"/>
    </source>
</evidence>
<evidence type="ECO:0000256" key="4">
    <source>
        <dbReference type="ARBA" id="ARBA00023163"/>
    </source>
</evidence>
<dbReference type="Gene3D" id="1.10.10.10">
    <property type="entry name" value="Winged helix-like DNA-binding domain superfamily/Winged helix DNA-binding domain"/>
    <property type="match status" value="1"/>
</dbReference>
<evidence type="ECO:0000256" key="2">
    <source>
        <dbReference type="ARBA" id="ARBA00023015"/>
    </source>
</evidence>
<dbReference type="InterPro" id="IPR050950">
    <property type="entry name" value="HTH-type_LysR_regulators"/>
</dbReference>
<dbReference type="Gene3D" id="3.40.190.290">
    <property type="match status" value="1"/>
</dbReference>
<gene>
    <name evidence="6" type="ORF">ACFQND_17015</name>
</gene>
<accession>A0ABW1TZ27</accession>
<protein>
    <submittedName>
        <fullName evidence="6">LysR family transcriptional regulator</fullName>
    </submittedName>
</protein>
<keyword evidence="4" id="KW-0804">Transcription</keyword>
<comment type="caution">
    <text evidence="6">The sequence shown here is derived from an EMBL/GenBank/DDBJ whole genome shotgun (WGS) entry which is preliminary data.</text>
</comment>